<accession>A0A382EWH2</accession>
<feature type="non-terminal residue" evidence="1">
    <location>
        <position position="51"/>
    </location>
</feature>
<evidence type="ECO:0008006" key="2">
    <source>
        <dbReference type="Google" id="ProtNLM"/>
    </source>
</evidence>
<evidence type="ECO:0000313" key="1">
    <source>
        <dbReference type="EMBL" id="SVB54271.1"/>
    </source>
</evidence>
<dbReference type="AlphaFoldDB" id="A0A382EWH2"/>
<dbReference type="Gene3D" id="3.50.50.60">
    <property type="entry name" value="FAD/NAD(P)-binding domain"/>
    <property type="match status" value="1"/>
</dbReference>
<dbReference type="EMBL" id="UINC01046358">
    <property type="protein sequence ID" value="SVB54271.1"/>
    <property type="molecule type" value="Genomic_DNA"/>
</dbReference>
<protein>
    <recommendedName>
        <fullName evidence="2">FAD-binding domain-containing protein</fullName>
    </recommendedName>
</protein>
<name>A0A382EWH2_9ZZZZ</name>
<dbReference type="SUPFAM" id="SSF51905">
    <property type="entry name" value="FAD/NAD(P)-binding domain"/>
    <property type="match status" value="1"/>
</dbReference>
<proteinExistence type="predicted"/>
<gene>
    <name evidence="1" type="ORF">METZ01_LOCUS207125</name>
</gene>
<dbReference type="InterPro" id="IPR036188">
    <property type="entry name" value="FAD/NAD-bd_sf"/>
</dbReference>
<sequence length="51" mass="5487">MHQPVLISGGGIVGAFLGLELASRNIPFQIIEKTPPKPSELDGIRTLTLNF</sequence>
<organism evidence="1">
    <name type="scientific">marine metagenome</name>
    <dbReference type="NCBI Taxonomy" id="408172"/>
    <lineage>
        <taxon>unclassified sequences</taxon>
        <taxon>metagenomes</taxon>
        <taxon>ecological metagenomes</taxon>
    </lineage>
</organism>
<reference evidence="1" key="1">
    <citation type="submission" date="2018-05" db="EMBL/GenBank/DDBJ databases">
        <authorList>
            <person name="Lanie J.A."/>
            <person name="Ng W.-L."/>
            <person name="Kazmierczak K.M."/>
            <person name="Andrzejewski T.M."/>
            <person name="Davidsen T.M."/>
            <person name="Wayne K.J."/>
            <person name="Tettelin H."/>
            <person name="Glass J.I."/>
            <person name="Rusch D."/>
            <person name="Podicherti R."/>
            <person name="Tsui H.-C.T."/>
            <person name="Winkler M.E."/>
        </authorList>
    </citation>
    <scope>NUCLEOTIDE SEQUENCE</scope>
</reference>